<evidence type="ECO:0000313" key="1">
    <source>
        <dbReference type="EMBL" id="CCQ43275.1"/>
    </source>
</evidence>
<reference evidence="1" key="1">
    <citation type="journal article" date="2013" name="PLoS ONE">
        <title>Direct detection of alternative open reading frames translation products in human significantly expands the proteome.</title>
        <authorList>
            <person name="Vanderperre B."/>
            <person name="Lucier J.-F."/>
            <person name="Motard J."/>
            <person name="Tremblay G."/>
            <person name="Vanderperre S."/>
            <person name="Wisztorski M."/>
            <person name="Salzet M."/>
            <person name="Boisvert F.-M."/>
            <person name="Roucou X."/>
        </authorList>
    </citation>
    <scope>NUCLEOTIDE SEQUENCE</scope>
</reference>
<dbReference type="EMBL" id="HF583778">
    <property type="protein sequence ID" value="CCQ43275.1"/>
    <property type="molecule type" value="Genomic_DNA"/>
</dbReference>
<name>L8E7P7_HUMAN</name>
<accession>L8E7P7</accession>
<dbReference type="ChiTaRS" id="NEMF">
    <property type="organism name" value="human"/>
</dbReference>
<dbReference type="AlphaFoldDB" id="L8E7P7"/>
<protein>
    <submittedName>
        <fullName evidence="1">Alternative protein NEMF</fullName>
    </submittedName>
</protein>
<proteinExistence type="predicted"/>
<dbReference type="OrthoDB" id="207084at2759"/>
<organism evidence="1">
    <name type="scientific">Homo sapiens</name>
    <name type="common">Human</name>
    <dbReference type="NCBI Taxonomy" id="9606"/>
    <lineage>
        <taxon>Eukaryota</taxon>
        <taxon>Metazoa</taxon>
        <taxon>Chordata</taxon>
        <taxon>Craniata</taxon>
        <taxon>Vertebrata</taxon>
        <taxon>Euteleostomi</taxon>
        <taxon>Mammalia</taxon>
        <taxon>Eutheria</taxon>
        <taxon>Euarchontoglires</taxon>
        <taxon>Primates</taxon>
        <taxon>Haplorrhini</taxon>
        <taxon>Catarrhini</taxon>
        <taxon>Hominidae</taxon>
        <taxon>Homo</taxon>
    </lineage>
</organism>
<sequence length="47" mass="5721">MLISACQHMPMPKSIMITRDMLLRKHKRLLKLLRRHSSQQKRKQSKH</sequence>
<gene>
    <name evidence="1" type="primary">NEMF</name>
</gene>